<keyword evidence="1" id="KW-0812">Transmembrane</keyword>
<proteinExistence type="predicted"/>
<dbReference type="InterPro" id="IPR023158">
    <property type="entry name" value="YerB-like_sf"/>
</dbReference>
<evidence type="ECO:0000259" key="2">
    <source>
        <dbReference type="Pfam" id="PF11258"/>
    </source>
</evidence>
<dbReference type="STRING" id="1618350.UR67_C0004G0025"/>
<keyword evidence="1" id="KW-0472">Membrane</keyword>
<keyword evidence="1" id="KW-1133">Transmembrane helix</keyword>
<dbReference type="InterPro" id="IPR021416">
    <property type="entry name" value="DUF3048_N"/>
</dbReference>
<gene>
    <name evidence="4" type="ORF">UR67_C0004G0025</name>
</gene>
<dbReference type="Pfam" id="PF17479">
    <property type="entry name" value="DUF3048_C"/>
    <property type="match status" value="1"/>
</dbReference>
<evidence type="ECO:0008006" key="6">
    <source>
        <dbReference type="Google" id="ProtNLM"/>
    </source>
</evidence>
<evidence type="ECO:0000259" key="3">
    <source>
        <dbReference type="Pfam" id="PF17479"/>
    </source>
</evidence>
<name>A0A0G0BJN2_UNCC3</name>
<evidence type="ECO:0000256" key="1">
    <source>
        <dbReference type="SAM" id="Phobius"/>
    </source>
</evidence>
<dbReference type="AlphaFoldDB" id="A0A0G0BJN2"/>
<dbReference type="EMBL" id="LBQB01000004">
    <property type="protein sequence ID" value="KKP69628.1"/>
    <property type="molecule type" value="Genomic_DNA"/>
</dbReference>
<dbReference type="PATRIC" id="fig|1618350.3.peg.659"/>
<reference evidence="4 5" key="1">
    <citation type="journal article" date="2015" name="Nature">
        <title>rRNA introns, odd ribosomes, and small enigmatic genomes across a large radiation of phyla.</title>
        <authorList>
            <person name="Brown C.T."/>
            <person name="Hug L.A."/>
            <person name="Thomas B.C."/>
            <person name="Sharon I."/>
            <person name="Castelle C.J."/>
            <person name="Singh A."/>
            <person name="Wilkins M.J."/>
            <person name="Williams K.H."/>
            <person name="Banfield J.F."/>
        </authorList>
    </citation>
    <scope>NUCLEOTIDE SEQUENCE [LARGE SCALE GENOMIC DNA]</scope>
</reference>
<organism evidence="4 5">
    <name type="scientific">candidate division CPR3 bacterium GW2011_GWF2_35_18</name>
    <dbReference type="NCBI Taxonomy" id="1618350"/>
    <lineage>
        <taxon>Bacteria</taxon>
        <taxon>Bacteria division CPR3</taxon>
    </lineage>
</organism>
<evidence type="ECO:0000313" key="5">
    <source>
        <dbReference type="Proteomes" id="UP000034581"/>
    </source>
</evidence>
<dbReference type="SUPFAM" id="SSF159774">
    <property type="entry name" value="YerB-like"/>
    <property type="match status" value="1"/>
</dbReference>
<accession>A0A0G0BJN2</accession>
<comment type="caution">
    <text evidence="4">The sequence shown here is derived from an EMBL/GenBank/DDBJ whole genome shotgun (WGS) entry which is preliminary data.</text>
</comment>
<feature type="transmembrane region" description="Helical" evidence="1">
    <location>
        <begin position="86"/>
        <end position="107"/>
    </location>
</feature>
<dbReference type="InterPro" id="IPR035328">
    <property type="entry name" value="DUF3048_C"/>
</dbReference>
<dbReference type="Proteomes" id="UP000034581">
    <property type="component" value="Unassembled WGS sequence"/>
</dbReference>
<protein>
    <recommendedName>
        <fullName evidence="6">PT repeat-containing protein</fullName>
    </recommendedName>
</protein>
<dbReference type="Pfam" id="PF11258">
    <property type="entry name" value="DUF3048"/>
    <property type="match status" value="1"/>
</dbReference>
<dbReference type="Gene3D" id="3.50.90.10">
    <property type="entry name" value="YerB-like"/>
    <property type="match status" value="1"/>
</dbReference>
<feature type="domain" description="DUF3048" evidence="2">
    <location>
        <begin position="155"/>
        <end position="294"/>
    </location>
</feature>
<evidence type="ECO:0000313" key="4">
    <source>
        <dbReference type="EMBL" id="KKP69628.1"/>
    </source>
</evidence>
<sequence length="449" mass="51099">MPQKNKKGDLKAEKTSEIKKEVIDTESISPELNKDLSTSKKTGEEKIIKLDVEGKEIKEETGISDTRKKPSKIVTWFRSLNKTQKIIYSVLLVVLLGIFIFGSIFLFKALGLGKWENDNPVVNQSEATKSATDKNESKDHESPLTGTLITKTKYDEIVERRPMGVIIENHVDARPQSGLNDADLVWEALAEGGISRFEAIYLENAPDKVGPVRSLRKYFLDFIAELRDGLVMHIGYADTDNPDTDALGYIYNYNIKSLGLFVPNNFWRVSTKVAPHNAYASVKDLWQKAEDKGWTGIVDLTRWQFKEDSEQATLGEIDEISFNWQTWGVTDYSVKWTFDAEQNLYFREQNTVKHTDAETGDQISAKNIILQLNPASFTVDTDSKSRLIYDLIGEGDAYIFRDGEVIKVKWKKSERVSRTIYYDESGTEIEFNRGRTWISVLPIGSEIVY</sequence>
<feature type="domain" description="DUF3048" evidence="3">
    <location>
        <begin position="332"/>
        <end position="438"/>
    </location>
</feature>